<evidence type="ECO:0000259" key="2">
    <source>
        <dbReference type="PROSITE" id="PS50110"/>
    </source>
</evidence>
<feature type="domain" description="Response regulatory" evidence="2">
    <location>
        <begin position="3"/>
        <end position="120"/>
    </location>
</feature>
<feature type="modified residue" description="4-aspartylphosphate" evidence="1">
    <location>
        <position position="54"/>
    </location>
</feature>
<reference evidence="3 4" key="1">
    <citation type="submission" date="2019-07" db="EMBL/GenBank/DDBJ databases">
        <title>Genomic Encyclopedia of Archaeal and Bacterial Type Strains, Phase II (KMG-II): from individual species to whole genera.</title>
        <authorList>
            <person name="Goeker M."/>
        </authorList>
    </citation>
    <scope>NUCLEOTIDE SEQUENCE [LARGE SCALE GENOMIC DNA]</scope>
    <source>
        <strain evidence="3 4">ATCC BAA-1139</strain>
    </source>
</reference>
<dbReference type="InterPro" id="IPR011006">
    <property type="entry name" value="CheY-like_superfamily"/>
</dbReference>
<dbReference type="GO" id="GO:0000160">
    <property type="term" value="P:phosphorelay signal transduction system"/>
    <property type="evidence" value="ECO:0007669"/>
    <property type="project" value="InterPro"/>
</dbReference>
<dbReference type="RefSeq" id="WP_145023092.1">
    <property type="nucleotide sequence ID" value="NZ_VLLN01000014.1"/>
</dbReference>
<name>A0A562VLM1_9BACT</name>
<accession>A0A562VLM1</accession>
<dbReference type="SMART" id="SM00448">
    <property type="entry name" value="REC"/>
    <property type="match status" value="1"/>
</dbReference>
<evidence type="ECO:0000313" key="4">
    <source>
        <dbReference type="Proteomes" id="UP000319449"/>
    </source>
</evidence>
<dbReference type="PANTHER" id="PTHR43228:SF1">
    <property type="entry name" value="TWO-COMPONENT RESPONSE REGULATOR ARR22"/>
    <property type="match status" value="1"/>
</dbReference>
<evidence type="ECO:0000256" key="1">
    <source>
        <dbReference type="PROSITE-ProRule" id="PRU00169"/>
    </source>
</evidence>
<gene>
    <name evidence="3" type="ORF">JN12_02424</name>
</gene>
<dbReference type="PANTHER" id="PTHR43228">
    <property type="entry name" value="TWO-COMPONENT RESPONSE REGULATOR"/>
    <property type="match status" value="1"/>
</dbReference>
<dbReference type="AlphaFoldDB" id="A0A562VLM1"/>
<dbReference type="InterPro" id="IPR001789">
    <property type="entry name" value="Sig_transdc_resp-reg_receiver"/>
</dbReference>
<sequence length="124" mass="13564">MRKVLIVDDSIAVARQLEKMLAESGDFEVVGHGKNGMEAIKMHQSLHPDIICMDMNMPVMDGLTALRTLTALDKNVKIVMVTSLGGVGDKYTEALKLGARNVISKPFEQETVLKVLRDLCPPTA</sequence>
<dbReference type="Pfam" id="PF00072">
    <property type="entry name" value="Response_reg"/>
    <property type="match status" value="1"/>
</dbReference>
<keyword evidence="4" id="KW-1185">Reference proteome</keyword>
<proteinExistence type="predicted"/>
<dbReference type="Gene3D" id="3.40.50.2300">
    <property type="match status" value="1"/>
</dbReference>
<evidence type="ECO:0000313" key="3">
    <source>
        <dbReference type="EMBL" id="TWJ18788.1"/>
    </source>
</evidence>
<keyword evidence="1" id="KW-0597">Phosphoprotein</keyword>
<dbReference type="OrthoDB" id="9801101at2"/>
<dbReference type="Proteomes" id="UP000319449">
    <property type="component" value="Unassembled WGS sequence"/>
</dbReference>
<comment type="caution">
    <text evidence="3">The sequence shown here is derived from an EMBL/GenBank/DDBJ whole genome shotgun (WGS) entry which is preliminary data.</text>
</comment>
<protein>
    <submittedName>
        <fullName evidence="3">Two-component system chemotaxis response regulator CheY</fullName>
    </submittedName>
</protein>
<dbReference type="InterPro" id="IPR052048">
    <property type="entry name" value="ST_Response_Regulator"/>
</dbReference>
<organism evidence="3 4">
    <name type="scientific">Geobacter argillaceus</name>
    <dbReference type="NCBI Taxonomy" id="345631"/>
    <lineage>
        <taxon>Bacteria</taxon>
        <taxon>Pseudomonadati</taxon>
        <taxon>Thermodesulfobacteriota</taxon>
        <taxon>Desulfuromonadia</taxon>
        <taxon>Geobacterales</taxon>
        <taxon>Geobacteraceae</taxon>
        <taxon>Geobacter</taxon>
    </lineage>
</organism>
<dbReference type="PROSITE" id="PS50110">
    <property type="entry name" value="RESPONSE_REGULATORY"/>
    <property type="match status" value="1"/>
</dbReference>
<dbReference type="EMBL" id="VLLN01000014">
    <property type="protein sequence ID" value="TWJ18788.1"/>
    <property type="molecule type" value="Genomic_DNA"/>
</dbReference>
<dbReference type="SUPFAM" id="SSF52172">
    <property type="entry name" value="CheY-like"/>
    <property type="match status" value="1"/>
</dbReference>